<dbReference type="RefSeq" id="WP_119351606.1">
    <property type="nucleotide sequence ID" value="NZ_QWET01000020.1"/>
</dbReference>
<dbReference type="EMBL" id="QWET01000020">
    <property type="protein sequence ID" value="RIH63489.1"/>
    <property type="molecule type" value="Genomic_DNA"/>
</dbReference>
<reference evidence="2 3" key="1">
    <citation type="journal article" date="2015" name="Int. J. Syst. Evol. Microbiol.">
        <title>Mariniphaga sediminis sp. nov., isolated from coastal sediment.</title>
        <authorList>
            <person name="Wang F.Q."/>
            <person name="Shen Q.Y."/>
            <person name="Chen G.J."/>
            <person name="Du Z.J."/>
        </authorList>
    </citation>
    <scope>NUCLEOTIDE SEQUENCE [LARGE SCALE GENOMIC DNA]</scope>
    <source>
        <strain evidence="2 3">SY21</strain>
    </source>
</reference>
<evidence type="ECO:0000259" key="1">
    <source>
        <dbReference type="Pfam" id="PF09949"/>
    </source>
</evidence>
<feature type="domain" description="Phosphatidate phosphatase APP1 catalytic" evidence="1">
    <location>
        <begin position="159"/>
        <end position="315"/>
    </location>
</feature>
<dbReference type="GO" id="GO:0008195">
    <property type="term" value="F:phosphatidate phosphatase activity"/>
    <property type="evidence" value="ECO:0007669"/>
    <property type="project" value="InterPro"/>
</dbReference>
<dbReference type="OrthoDB" id="9789875at2"/>
<dbReference type="Proteomes" id="UP000266441">
    <property type="component" value="Unassembled WGS sequence"/>
</dbReference>
<proteinExistence type="predicted"/>
<dbReference type="PANTHER" id="PTHR28208">
    <property type="entry name" value="PHOSPHATIDATE PHOSPHATASE APP1"/>
    <property type="match status" value="1"/>
</dbReference>
<keyword evidence="3" id="KW-1185">Reference proteome</keyword>
<dbReference type="InterPro" id="IPR019236">
    <property type="entry name" value="APP1_cat"/>
</dbReference>
<evidence type="ECO:0000313" key="2">
    <source>
        <dbReference type="EMBL" id="RIH63489.1"/>
    </source>
</evidence>
<name>A0A399CV43_9BACT</name>
<dbReference type="PANTHER" id="PTHR28208:SF3">
    <property type="entry name" value="PHOSPHATIDATE PHOSPHATASE APP1"/>
    <property type="match status" value="1"/>
</dbReference>
<dbReference type="InterPro" id="IPR052935">
    <property type="entry name" value="Mg2+_PAP"/>
</dbReference>
<dbReference type="AlphaFoldDB" id="A0A399CV43"/>
<comment type="caution">
    <text evidence="2">The sequence shown here is derived from an EMBL/GenBank/DDBJ whole genome shotgun (WGS) entry which is preliminary data.</text>
</comment>
<evidence type="ECO:0000313" key="3">
    <source>
        <dbReference type="Proteomes" id="UP000266441"/>
    </source>
</evidence>
<dbReference type="Pfam" id="PF09949">
    <property type="entry name" value="APP1_cat"/>
    <property type="match status" value="1"/>
</dbReference>
<organism evidence="2 3">
    <name type="scientific">Mariniphaga sediminis</name>
    <dbReference type="NCBI Taxonomy" id="1628158"/>
    <lineage>
        <taxon>Bacteria</taxon>
        <taxon>Pseudomonadati</taxon>
        <taxon>Bacteroidota</taxon>
        <taxon>Bacteroidia</taxon>
        <taxon>Marinilabiliales</taxon>
        <taxon>Prolixibacteraceae</taxon>
        <taxon>Mariniphaga</taxon>
    </lineage>
</organism>
<protein>
    <submittedName>
        <fullName evidence="2">DUF2183 domain-containing protein</fullName>
    </submittedName>
</protein>
<accession>A0A399CV43</accession>
<gene>
    <name evidence="2" type="ORF">D1164_19640</name>
</gene>
<sequence length="364" mass="42154">MKYFKPFIKGIRKPFKLLKVFLKQKAGWLDKPIIVPYNGYGNETDIFIQGMVIEDKGLSKPKDKHRVWKNMLATIKRFSGDEIPGVTVRAKFLDTTQTTTTDDWGFFFFHFHFENKTESLQRKKWHPVHFTLLDEIVENQSPIHATGQVQIVSCHQKLIVVSDIDDTVLISHSTQTLKKLKLMLFKNAFTRSPFPGISKFYNALAEGKDNQVSNPFFYVSSSEWNLYDLLEDFFHFNHIPKGVFMLRKLKTSVFKFWKSGGGNHESKFEKIESLLRFYPKQKFILIGDSGQRDPEIYARLALEFPGRVDTIFIRRIRSRTFPGGDKKIKGKLAQVNTGYFEVKSTHEAALIAAGKGYIHNSYFT</sequence>